<evidence type="ECO:0000259" key="3">
    <source>
        <dbReference type="PROSITE" id="PS50930"/>
    </source>
</evidence>
<dbReference type="Pfam" id="PF04397">
    <property type="entry name" value="LytTR"/>
    <property type="match status" value="1"/>
</dbReference>
<dbReference type="Proteomes" id="UP000507140">
    <property type="component" value="Unassembled WGS sequence"/>
</dbReference>
<dbReference type="PROSITE" id="PS50110">
    <property type="entry name" value="RESPONSE_REGULATORY"/>
    <property type="match status" value="1"/>
</dbReference>
<organism evidence="4 5">
    <name type="scientific">Achromobacter mucicolens</name>
    <dbReference type="NCBI Taxonomy" id="1389922"/>
    <lineage>
        <taxon>Bacteria</taxon>
        <taxon>Pseudomonadati</taxon>
        <taxon>Pseudomonadota</taxon>
        <taxon>Betaproteobacteria</taxon>
        <taxon>Burkholderiales</taxon>
        <taxon>Alcaligenaceae</taxon>
        <taxon>Achromobacter</taxon>
    </lineage>
</organism>
<dbReference type="InterPro" id="IPR001789">
    <property type="entry name" value="Sig_transdc_resp-reg_receiver"/>
</dbReference>
<name>A0ABM8L818_9BURK</name>
<feature type="modified residue" description="4-aspartylphosphate" evidence="1">
    <location>
        <position position="79"/>
    </location>
</feature>
<reference evidence="4 5" key="1">
    <citation type="submission" date="2020-04" db="EMBL/GenBank/DDBJ databases">
        <authorList>
            <person name="De Canck E."/>
        </authorList>
    </citation>
    <scope>NUCLEOTIDE SEQUENCE [LARGE SCALE GENOMIC DNA]</scope>
    <source>
        <strain evidence="4 5">LMG 3415</strain>
    </source>
</reference>
<gene>
    <name evidence="4" type="primary">btsR</name>
    <name evidence="4" type="ORF">LMG3415_00675</name>
</gene>
<accession>A0ABM8L818</accession>
<dbReference type="InterPro" id="IPR011006">
    <property type="entry name" value="CheY-like_superfamily"/>
</dbReference>
<keyword evidence="1" id="KW-0597">Phosphoprotein</keyword>
<evidence type="ECO:0000313" key="5">
    <source>
        <dbReference type="Proteomes" id="UP000507140"/>
    </source>
</evidence>
<evidence type="ECO:0000313" key="4">
    <source>
        <dbReference type="EMBL" id="CAB3826244.1"/>
    </source>
</evidence>
<keyword evidence="5" id="KW-1185">Reference proteome</keyword>
<evidence type="ECO:0000256" key="1">
    <source>
        <dbReference type="PROSITE-ProRule" id="PRU00169"/>
    </source>
</evidence>
<dbReference type="Pfam" id="PF00072">
    <property type="entry name" value="Response_reg"/>
    <property type="match status" value="1"/>
</dbReference>
<comment type="caution">
    <text evidence="4">The sequence shown here is derived from an EMBL/GenBank/DDBJ whole genome shotgun (WGS) entry which is preliminary data.</text>
</comment>
<dbReference type="SMART" id="SM00448">
    <property type="entry name" value="REC"/>
    <property type="match status" value="1"/>
</dbReference>
<dbReference type="SMART" id="SM00850">
    <property type="entry name" value="LytTR"/>
    <property type="match status" value="1"/>
</dbReference>
<dbReference type="PANTHER" id="PTHR37299:SF1">
    <property type="entry name" value="STAGE 0 SPORULATION PROTEIN A HOMOLOG"/>
    <property type="match status" value="1"/>
</dbReference>
<feature type="domain" description="HTH LytTR-type" evidence="3">
    <location>
        <begin position="146"/>
        <end position="250"/>
    </location>
</feature>
<dbReference type="InterPro" id="IPR046947">
    <property type="entry name" value="LytR-like"/>
</dbReference>
<sequence length="251" mass="28000">MRRLIYTRGLDRKEYTPPTLLPEKTMLRVLIIDDEAPARRYLRRLLEAAPAVHVAGEADSLDLARRLISEHSPDALFLDIELASGTGFDLLEGQDNAASVVFVTAHDGYAARAFDVEAVDYLLKPVSPERLTQTLARLRPRAKGHLAMRTRTGTRLIKVQDLTLAQAQGDYVRLCSGVHGNELIHITLKRLKEQLPFPPFFAVSRSVIINLEHVSHLEQRTGAQTEVHLNNGVEPIALGRVASLRLRRALA</sequence>
<dbReference type="SUPFAM" id="SSF52172">
    <property type="entry name" value="CheY-like"/>
    <property type="match status" value="1"/>
</dbReference>
<dbReference type="EMBL" id="CADIKR010000001">
    <property type="protein sequence ID" value="CAB3826244.1"/>
    <property type="molecule type" value="Genomic_DNA"/>
</dbReference>
<dbReference type="Gene3D" id="2.40.50.1020">
    <property type="entry name" value="LytTr DNA-binding domain"/>
    <property type="match status" value="1"/>
</dbReference>
<evidence type="ECO:0000259" key="2">
    <source>
        <dbReference type="PROSITE" id="PS50110"/>
    </source>
</evidence>
<dbReference type="PANTHER" id="PTHR37299">
    <property type="entry name" value="TRANSCRIPTIONAL REGULATOR-RELATED"/>
    <property type="match status" value="1"/>
</dbReference>
<proteinExistence type="predicted"/>
<dbReference type="InterPro" id="IPR007492">
    <property type="entry name" value="LytTR_DNA-bd_dom"/>
</dbReference>
<dbReference type="PROSITE" id="PS50930">
    <property type="entry name" value="HTH_LYTTR"/>
    <property type="match status" value="1"/>
</dbReference>
<dbReference type="Gene3D" id="3.40.50.2300">
    <property type="match status" value="1"/>
</dbReference>
<feature type="domain" description="Response regulatory" evidence="2">
    <location>
        <begin position="28"/>
        <end position="139"/>
    </location>
</feature>
<protein>
    <submittedName>
        <fullName evidence="4">Transcriptional regulatory protein BtsR</fullName>
    </submittedName>
</protein>